<dbReference type="Gene3D" id="2.60.120.590">
    <property type="entry name" value="Alpha-ketoglutarate-dependent dioxygenase AlkB-like"/>
    <property type="match status" value="1"/>
</dbReference>
<evidence type="ECO:0000313" key="7">
    <source>
        <dbReference type="EMBL" id="KAF2232892.1"/>
    </source>
</evidence>
<protein>
    <submittedName>
        <fullName evidence="7">Calpain</fullName>
    </submittedName>
</protein>
<dbReference type="InterPro" id="IPR027450">
    <property type="entry name" value="AlkB-like"/>
</dbReference>
<accession>A0A6A6H4G7</accession>
<evidence type="ECO:0000256" key="1">
    <source>
        <dbReference type="ARBA" id="ARBA00007879"/>
    </source>
</evidence>
<dbReference type="EMBL" id="ML991811">
    <property type="protein sequence ID" value="KAF2232892.1"/>
    <property type="molecule type" value="Genomic_DNA"/>
</dbReference>
<dbReference type="InterPro" id="IPR032862">
    <property type="entry name" value="ALKBH6"/>
</dbReference>
<organism evidence="7 8">
    <name type="scientific">Viridothelium virens</name>
    <name type="common">Speckled blister lichen</name>
    <name type="synonym">Trypethelium virens</name>
    <dbReference type="NCBI Taxonomy" id="1048519"/>
    <lineage>
        <taxon>Eukaryota</taxon>
        <taxon>Fungi</taxon>
        <taxon>Dikarya</taxon>
        <taxon>Ascomycota</taxon>
        <taxon>Pezizomycotina</taxon>
        <taxon>Dothideomycetes</taxon>
        <taxon>Dothideomycetes incertae sedis</taxon>
        <taxon>Trypetheliales</taxon>
        <taxon>Trypetheliaceae</taxon>
        <taxon>Viridothelium</taxon>
    </lineage>
</organism>
<evidence type="ECO:0000256" key="2">
    <source>
        <dbReference type="ARBA" id="ARBA00022723"/>
    </source>
</evidence>
<gene>
    <name evidence="7" type="ORF">EV356DRAFT_449354</name>
</gene>
<dbReference type="OrthoDB" id="412814at2759"/>
<dbReference type="Pfam" id="PF13532">
    <property type="entry name" value="2OG-FeII_Oxy_2"/>
    <property type="match status" value="1"/>
</dbReference>
<reference evidence="7" key="1">
    <citation type="journal article" date="2020" name="Stud. Mycol.">
        <title>101 Dothideomycetes genomes: a test case for predicting lifestyles and emergence of pathogens.</title>
        <authorList>
            <person name="Haridas S."/>
            <person name="Albert R."/>
            <person name="Binder M."/>
            <person name="Bloem J."/>
            <person name="Labutti K."/>
            <person name="Salamov A."/>
            <person name="Andreopoulos B."/>
            <person name="Baker S."/>
            <person name="Barry K."/>
            <person name="Bills G."/>
            <person name="Bluhm B."/>
            <person name="Cannon C."/>
            <person name="Castanera R."/>
            <person name="Culley D."/>
            <person name="Daum C."/>
            <person name="Ezra D."/>
            <person name="Gonzalez J."/>
            <person name="Henrissat B."/>
            <person name="Kuo A."/>
            <person name="Liang C."/>
            <person name="Lipzen A."/>
            <person name="Lutzoni F."/>
            <person name="Magnuson J."/>
            <person name="Mondo S."/>
            <person name="Nolan M."/>
            <person name="Ohm R."/>
            <person name="Pangilinan J."/>
            <person name="Park H.-J."/>
            <person name="Ramirez L."/>
            <person name="Alfaro M."/>
            <person name="Sun H."/>
            <person name="Tritt A."/>
            <person name="Yoshinaga Y."/>
            <person name="Zwiers L.-H."/>
            <person name="Turgeon B."/>
            <person name="Goodwin S."/>
            <person name="Spatafora J."/>
            <person name="Crous P."/>
            <person name="Grigoriev I."/>
        </authorList>
    </citation>
    <scope>NUCLEOTIDE SEQUENCE</scope>
    <source>
        <strain evidence="7">Tuck. ex Michener</strain>
    </source>
</reference>
<keyword evidence="8" id="KW-1185">Reference proteome</keyword>
<evidence type="ECO:0000256" key="4">
    <source>
        <dbReference type="ARBA" id="ARBA00023002"/>
    </source>
</evidence>
<evidence type="ECO:0000313" key="8">
    <source>
        <dbReference type="Proteomes" id="UP000800092"/>
    </source>
</evidence>
<proteinExistence type="inferred from homology"/>
<keyword evidence="3" id="KW-0223">Dioxygenase</keyword>
<name>A0A6A6H4G7_VIRVR</name>
<dbReference type="GO" id="GO:0046872">
    <property type="term" value="F:metal ion binding"/>
    <property type="evidence" value="ECO:0007669"/>
    <property type="project" value="UniProtKB-KW"/>
</dbReference>
<keyword evidence="4" id="KW-0560">Oxidoreductase</keyword>
<dbReference type="InterPro" id="IPR037151">
    <property type="entry name" value="AlkB-like_sf"/>
</dbReference>
<dbReference type="GO" id="GO:0051213">
    <property type="term" value="F:dioxygenase activity"/>
    <property type="evidence" value="ECO:0007669"/>
    <property type="project" value="UniProtKB-KW"/>
</dbReference>
<dbReference type="AlphaFoldDB" id="A0A6A6H4G7"/>
<evidence type="ECO:0000256" key="5">
    <source>
        <dbReference type="ARBA" id="ARBA00023004"/>
    </source>
</evidence>
<dbReference type="Proteomes" id="UP000800092">
    <property type="component" value="Unassembled WGS sequence"/>
</dbReference>
<evidence type="ECO:0000256" key="3">
    <source>
        <dbReference type="ARBA" id="ARBA00022964"/>
    </source>
</evidence>
<dbReference type="PANTHER" id="PTHR46030">
    <property type="entry name" value="ALPHA-KETOGLUTARATE-DEPENDENT DIOXYGENASE ALKB HOMOLOG 6"/>
    <property type="match status" value="1"/>
</dbReference>
<dbReference type="SUPFAM" id="SSF51197">
    <property type="entry name" value="Clavaminate synthase-like"/>
    <property type="match status" value="1"/>
</dbReference>
<dbReference type="PANTHER" id="PTHR46030:SF1">
    <property type="entry name" value="ALPHA-KETOGLUTARATE-DEPENDENT DIOXYGENASE ALKB HOMOLOG 6"/>
    <property type="match status" value="1"/>
</dbReference>
<dbReference type="GO" id="GO:0005634">
    <property type="term" value="C:nucleus"/>
    <property type="evidence" value="ECO:0007669"/>
    <property type="project" value="TreeGrafter"/>
</dbReference>
<keyword evidence="2" id="KW-0479">Metal-binding</keyword>
<sequence length="256" mass="28242">MADDPNGSVVLSSSRIRALPPSFFYIPNFISEEEEVQLLNQIPSNRWVTLTHRRLQAHPSKLTATNTLLSAPLPSFLSEPILGRFKELEVFRDTPHRAPNHVLLNEYKRGEGIMTHEDGAAYAPVVATVSLGTSIILNIVEKAESVPESTTRNLGSDGDGEQGKIETEPAKYRILQEPRSLLITTGEGYTEFLHGIADLERDEGLGPDTIANWELLGNPEQFKSGLNERGTRISLTYRDVLKVSNAGSKILGLGKR</sequence>
<keyword evidence="5" id="KW-0408">Iron</keyword>
<comment type="similarity">
    <text evidence="1">Belongs to the alkB family.</text>
</comment>
<evidence type="ECO:0000259" key="6">
    <source>
        <dbReference type="Pfam" id="PF13532"/>
    </source>
</evidence>
<feature type="domain" description="Alpha-ketoglutarate-dependent dioxygenase AlkB-like" evidence="6">
    <location>
        <begin position="70"/>
        <end position="238"/>
    </location>
</feature>